<comment type="caution">
    <text evidence="2">The sequence shown here is derived from an EMBL/GenBank/DDBJ whole genome shotgun (WGS) entry which is preliminary data.</text>
</comment>
<dbReference type="GO" id="GO:2001070">
    <property type="term" value="F:starch binding"/>
    <property type="evidence" value="ECO:0007669"/>
    <property type="project" value="InterPro"/>
</dbReference>
<proteinExistence type="predicted"/>
<dbReference type="OrthoDB" id="531008at2759"/>
<dbReference type="PANTHER" id="PTHR47342">
    <property type="entry name" value="PROTEIN PTST, CHLOROPLASTIC"/>
    <property type="match status" value="1"/>
</dbReference>
<evidence type="ECO:0000313" key="3">
    <source>
        <dbReference type="Proteomes" id="UP000639772"/>
    </source>
</evidence>
<reference evidence="2 3" key="1">
    <citation type="journal article" date="2020" name="Nat. Food">
        <title>A phased Vanilla planifolia genome enables genetic improvement of flavour and production.</title>
        <authorList>
            <person name="Hasing T."/>
            <person name="Tang H."/>
            <person name="Brym M."/>
            <person name="Khazi F."/>
            <person name="Huang T."/>
            <person name="Chambers A.H."/>
        </authorList>
    </citation>
    <scope>NUCLEOTIDE SEQUENCE [LARGE SCALE GENOMIC DNA]</scope>
    <source>
        <tissue evidence="2">Leaf</tissue>
    </source>
</reference>
<dbReference type="GO" id="GO:0009507">
    <property type="term" value="C:chloroplast"/>
    <property type="evidence" value="ECO:0007669"/>
    <property type="project" value="UniProtKB-ARBA"/>
</dbReference>
<feature type="domain" description="AMP-activated protein kinase glycogen-binding" evidence="1">
    <location>
        <begin position="213"/>
        <end position="282"/>
    </location>
</feature>
<dbReference type="InterPro" id="IPR014756">
    <property type="entry name" value="Ig_E-set"/>
</dbReference>
<protein>
    <recommendedName>
        <fullName evidence="1">AMP-activated protein kinase glycogen-binding domain-containing protein</fullName>
    </recommendedName>
</protein>
<dbReference type="AlphaFoldDB" id="A0A835S897"/>
<dbReference type="PANTHER" id="PTHR47342:SF1">
    <property type="entry name" value="PROTEIN PTST, CHLOROPLASTIC"/>
    <property type="match status" value="1"/>
</dbReference>
<name>A0A835S897_VANPL</name>
<evidence type="ECO:0000313" key="2">
    <source>
        <dbReference type="EMBL" id="KAG0503459.1"/>
    </source>
</evidence>
<dbReference type="InterPro" id="IPR032640">
    <property type="entry name" value="AMPK1_CBM"/>
</dbReference>
<dbReference type="CDD" id="cd02859">
    <property type="entry name" value="E_set_AMPKbeta_like_N"/>
    <property type="match status" value="1"/>
</dbReference>
<evidence type="ECO:0000259" key="1">
    <source>
        <dbReference type="Pfam" id="PF16561"/>
    </source>
</evidence>
<dbReference type="EMBL" id="JADCNM010000001">
    <property type="protein sequence ID" value="KAG0503459.1"/>
    <property type="molecule type" value="Genomic_DNA"/>
</dbReference>
<dbReference type="SUPFAM" id="SSF81296">
    <property type="entry name" value="E set domains"/>
    <property type="match status" value="1"/>
</dbReference>
<dbReference type="Gene3D" id="2.60.40.10">
    <property type="entry name" value="Immunoglobulins"/>
    <property type="match status" value="1"/>
</dbReference>
<organism evidence="2 3">
    <name type="scientific">Vanilla planifolia</name>
    <name type="common">Vanilla</name>
    <dbReference type="NCBI Taxonomy" id="51239"/>
    <lineage>
        <taxon>Eukaryota</taxon>
        <taxon>Viridiplantae</taxon>
        <taxon>Streptophyta</taxon>
        <taxon>Embryophyta</taxon>
        <taxon>Tracheophyta</taxon>
        <taxon>Spermatophyta</taxon>
        <taxon>Magnoliopsida</taxon>
        <taxon>Liliopsida</taxon>
        <taxon>Asparagales</taxon>
        <taxon>Orchidaceae</taxon>
        <taxon>Vanilloideae</taxon>
        <taxon>Vanilleae</taxon>
        <taxon>Vanilla</taxon>
    </lineage>
</organism>
<dbReference type="Proteomes" id="UP000639772">
    <property type="component" value="Chromosome 1"/>
</dbReference>
<dbReference type="Pfam" id="PF16561">
    <property type="entry name" value="AMPK1_CBM"/>
    <property type="match status" value="1"/>
</dbReference>
<dbReference type="InterPro" id="IPR013783">
    <property type="entry name" value="Ig-like_fold"/>
</dbReference>
<sequence length="293" mass="33641">MFELEKCLFHQNKVIPVTLWLESQRMRSKNHILVTHSQQCSGASFSCSITLVPQCQFTLRSFATPVSLNQEPFSSPEDDHISYDNVVTGIASEKKLPKKSRTEELKSVLLDSERSKLLKKLSEANQFNRFLKRQLQMKDEFLVNLKNELAVLELEFQMFVNLAEEIASYGMQPGSRKINGKYIQSHLISHLQAVREKVKKNIKEMDSFRLEEVTLFWVGMAESVQIMGSFDGWTQGEDMSCEYSGDYARFSCTLKLQPGRYEIKFLVDGEWKLSPQLPIIGEGVLKNNLLVVE</sequence>
<gene>
    <name evidence="2" type="ORF">HPP92_003531</name>
</gene>
<accession>A0A835S897</accession>